<evidence type="ECO:0000313" key="2">
    <source>
        <dbReference type="Proteomes" id="UP001596108"/>
    </source>
</evidence>
<accession>A0ABW0QXK8</accession>
<evidence type="ECO:0000313" key="1">
    <source>
        <dbReference type="EMBL" id="MFC5528297.1"/>
    </source>
</evidence>
<dbReference type="EMBL" id="JBHSNC010000007">
    <property type="protein sequence ID" value="MFC5528297.1"/>
    <property type="molecule type" value="Genomic_DNA"/>
</dbReference>
<comment type="caution">
    <text evidence="1">The sequence shown here is derived from an EMBL/GenBank/DDBJ whole genome shotgun (WGS) entry which is preliminary data.</text>
</comment>
<protein>
    <submittedName>
        <fullName evidence="1">Uncharacterized protein</fullName>
    </submittedName>
</protein>
<proteinExistence type="predicted"/>
<gene>
    <name evidence="1" type="ORF">ACFPQ4_02370</name>
</gene>
<keyword evidence="2" id="KW-1185">Reference proteome</keyword>
<sequence>MISSLIKTLFYRRTDAMFTDQETAEFELMLRNTDSEGSVRYESKFPKYRFIDYVVQNKNMVVHGSNRTDIDQFEVRRQTLFNGQPVEAVFASKDGIWSIFYAILDRSKVVYNFRNGCIKTASDMRYYFFSLTEPTYASDPWTTGSVYFLPADAFERTTRSKAYFDEWVCRQRIHPVMKLSINKEDFVYLNKVAVHKPNESIALTWLLYKFRTRSKR</sequence>
<dbReference type="Proteomes" id="UP001596108">
    <property type="component" value="Unassembled WGS sequence"/>
</dbReference>
<dbReference type="RefSeq" id="WP_378110124.1">
    <property type="nucleotide sequence ID" value="NZ_JBHSNC010000007.1"/>
</dbReference>
<organism evidence="1 2">
    <name type="scientific">Cohnella yongneupensis</name>
    <dbReference type="NCBI Taxonomy" id="425006"/>
    <lineage>
        <taxon>Bacteria</taxon>
        <taxon>Bacillati</taxon>
        <taxon>Bacillota</taxon>
        <taxon>Bacilli</taxon>
        <taxon>Bacillales</taxon>
        <taxon>Paenibacillaceae</taxon>
        <taxon>Cohnella</taxon>
    </lineage>
</organism>
<name>A0ABW0QXK8_9BACL</name>
<reference evidence="2" key="1">
    <citation type="journal article" date="2019" name="Int. J. Syst. Evol. Microbiol.">
        <title>The Global Catalogue of Microorganisms (GCM) 10K type strain sequencing project: providing services to taxonomists for standard genome sequencing and annotation.</title>
        <authorList>
            <consortium name="The Broad Institute Genomics Platform"/>
            <consortium name="The Broad Institute Genome Sequencing Center for Infectious Disease"/>
            <person name="Wu L."/>
            <person name="Ma J."/>
        </authorList>
    </citation>
    <scope>NUCLEOTIDE SEQUENCE [LARGE SCALE GENOMIC DNA]</scope>
    <source>
        <strain evidence="2">CGMCC 1.18578</strain>
    </source>
</reference>